<dbReference type="GO" id="GO:0031966">
    <property type="term" value="C:mitochondrial membrane"/>
    <property type="evidence" value="ECO:0007669"/>
    <property type="project" value="TreeGrafter"/>
</dbReference>
<reference evidence="3" key="1">
    <citation type="submission" date="2020-06" db="EMBL/GenBank/DDBJ databases">
        <title>Draft genome of Bugula neritina, a colonial animal packing powerful symbionts and potential medicines.</title>
        <authorList>
            <person name="Rayko M."/>
        </authorList>
    </citation>
    <scope>NUCLEOTIDE SEQUENCE [LARGE SCALE GENOMIC DNA]</scope>
    <source>
        <strain evidence="3">Kwan_BN1</strain>
    </source>
</reference>
<name>A0A7J7KK46_BUGNE</name>
<dbReference type="PANTHER" id="PTHR13281:SF0">
    <property type="entry name" value="TRANSMEMBRANE PROTEIN 70, MITOCHONDRIAL"/>
    <property type="match status" value="1"/>
</dbReference>
<keyword evidence="4" id="KW-1185">Reference proteome</keyword>
<dbReference type="InterPro" id="IPR009724">
    <property type="entry name" value="TMEM70"/>
</dbReference>
<evidence type="ECO:0000313" key="4">
    <source>
        <dbReference type="Proteomes" id="UP000593567"/>
    </source>
</evidence>
<protein>
    <submittedName>
        <fullName evidence="3">TMEM70</fullName>
    </submittedName>
</protein>
<dbReference type="InterPro" id="IPR045325">
    <property type="entry name" value="TMEM70/TMEM186/TMEM223"/>
</dbReference>
<keyword evidence="2" id="KW-1133">Transmembrane helix</keyword>
<accession>A0A7J7KK46</accession>
<dbReference type="Proteomes" id="UP000593567">
    <property type="component" value="Unassembled WGS sequence"/>
</dbReference>
<proteinExistence type="inferred from homology"/>
<dbReference type="PANTHER" id="PTHR13281">
    <property type="entry name" value="TRANSMEMBRANE PROTEIN 70, MITOCHONDRIAL"/>
    <property type="match status" value="1"/>
</dbReference>
<evidence type="ECO:0000256" key="1">
    <source>
        <dbReference type="ARBA" id="ARBA00005280"/>
    </source>
</evidence>
<gene>
    <name evidence="3" type="ORF">EB796_003337</name>
</gene>
<organism evidence="3 4">
    <name type="scientific">Bugula neritina</name>
    <name type="common">Brown bryozoan</name>
    <name type="synonym">Sertularia neritina</name>
    <dbReference type="NCBI Taxonomy" id="10212"/>
    <lineage>
        <taxon>Eukaryota</taxon>
        <taxon>Metazoa</taxon>
        <taxon>Spiralia</taxon>
        <taxon>Lophotrochozoa</taxon>
        <taxon>Bryozoa</taxon>
        <taxon>Gymnolaemata</taxon>
        <taxon>Cheilostomatida</taxon>
        <taxon>Flustrina</taxon>
        <taxon>Buguloidea</taxon>
        <taxon>Bugulidae</taxon>
        <taxon>Bugula</taxon>
    </lineage>
</organism>
<dbReference type="GO" id="GO:0033615">
    <property type="term" value="P:mitochondrial proton-transporting ATP synthase complex assembly"/>
    <property type="evidence" value="ECO:0007669"/>
    <property type="project" value="TreeGrafter"/>
</dbReference>
<dbReference type="AlphaFoldDB" id="A0A7J7KK46"/>
<sequence length="238" mass="26950">MQTALQRHLAVSFRKVVCIPSLGQHSCRPIITPSPNSVPLAAFTRRTFQNTTFLRGTSTGTDKSTNINTSDEGFGDIVYTGSINKAVYMVKCFSLATSAIGICLQPWLLSTMANSALVFKVTTVCATGFFVFGTPWLLHFLCKRYVTKLYYNKHTKTFTVERLNFFARPKYFSFQPRDIKDSLPNPFSNFEVADQGFLINTEELKFTNPEVYVVFMRYDEPIDLTEYSNSTDSQPKLS</sequence>
<evidence type="ECO:0000256" key="2">
    <source>
        <dbReference type="SAM" id="Phobius"/>
    </source>
</evidence>
<keyword evidence="2" id="KW-0472">Membrane</keyword>
<feature type="transmembrane region" description="Helical" evidence="2">
    <location>
        <begin position="121"/>
        <end position="142"/>
    </location>
</feature>
<comment type="similarity">
    <text evidence="1">Belongs to the TMEM70 family.</text>
</comment>
<feature type="transmembrane region" description="Helical" evidence="2">
    <location>
        <begin position="88"/>
        <end position="109"/>
    </location>
</feature>
<comment type="caution">
    <text evidence="3">The sequence shown here is derived from an EMBL/GenBank/DDBJ whole genome shotgun (WGS) entry which is preliminary data.</text>
</comment>
<dbReference type="Pfam" id="PF06979">
    <property type="entry name" value="TMEM70"/>
    <property type="match status" value="1"/>
</dbReference>
<dbReference type="EMBL" id="VXIV02000424">
    <property type="protein sequence ID" value="KAF6038351.1"/>
    <property type="molecule type" value="Genomic_DNA"/>
</dbReference>
<keyword evidence="2" id="KW-0812">Transmembrane</keyword>
<dbReference type="OrthoDB" id="156886at2759"/>
<evidence type="ECO:0000313" key="3">
    <source>
        <dbReference type="EMBL" id="KAF6038351.1"/>
    </source>
</evidence>